<dbReference type="EMBL" id="CVQI01025224">
    <property type="protein sequence ID" value="CRK32926.1"/>
    <property type="molecule type" value="Genomic_DNA"/>
</dbReference>
<protein>
    <recommendedName>
        <fullName evidence="1">tRNA ligase phosphodiesterase domain-containing protein</fullName>
    </recommendedName>
</protein>
<dbReference type="Proteomes" id="UP000045706">
    <property type="component" value="Unassembled WGS sequence"/>
</dbReference>
<sequence>MSAQQPKKAKKKPLEYMSVAVPGSQVRSILDKAFDNVAIETSRFYKQLSQTRRIQPKFHVTLMHRASSKEHPELWEHYSKVVAEAEAVNIATAGATGATAAPTLGSCGVELERVVFNDRVMAIVVRLNGQDQAWQCVNPIAHITVGTREDSIKPKESNELLARWLNEGVGEATGIREVVFDNKETLEGAVQGVMSR</sequence>
<proteinExistence type="predicted"/>
<evidence type="ECO:0000259" key="1">
    <source>
        <dbReference type="Pfam" id="PF08302"/>
    </source>
</evidence>
<dbReference type="InterPro" id="IPR015965">
    <property type="entry name" value="tRNA_lig_PDEase"/>
</dbReference>
<accession>A0A0G4MFE8</accession>
<dbReference type="GO" id="GO:0005524">
    <property type="term" value="F:ATP binding"/>
    <property type="evidence" value="ECO:0007669"/>
    <property type="project" value="InterPro"/>
</dbReference>
<gene>
    <name evidence="2" type="ORF">BN1723_014700</name>
</gene>
<dbReference type="GO" id="GO:0003972">
    <property type="term" value="F:RNA ligase (ATP) activity"/>
    <property type="evidence" value="ECO:0007669"/>
    <property type="project" value="InterPro"/>
</dbReference>
<dbReference type="PANTHER" id="PTHR32004:SF1">
    <property type="entry name" value="TRNA LIGASE"/>
    <property type="match status" value="1"/>
</dbReference>
<reference evidence="3" key="1">
    <citation type="submission" date="2015-05" db="EMBL/GenBank/DDBJ databases">
        <authorList>
            <person name="Fogelqvist Johan"/>
        </authorList>
    </citation>
    <scope>NUCLEOTIDE SEQUENCE [LARGE SCALE GENOMIC DNA]</scope>
</reference>
<name>A0A0G4MFE8_VERLO</name>
<feature type="domain" description="tRNA ligase phosphodiesterase" evidence="1">
    <location>
        <begin position="3"/>
        <end position="194"/>
    </location>
</feature>
<dbReference type="Pfam" id="PF08302">
    <property type="entry name" value="tRNA_lig_CPD"/>
    <property type="match status" value="1"/>
</dbReference>
<organism evidence="2 3">
    <name type="scientific">Verticillium longisporum</name>
    <name type="common">Verticillium dahliae var. longisporum</name>
    <dbReference type="NCBI Taxonomy" id="100787"/>
    <lineage>
        <taxon>Eukaryota</taxon>
        <taxon>Fungi</taxon>
        <taxon>Dikarya</taxon>
        <taxon>Ascomycota</taxon>
        <taxon>Pezizomycotina</taxon>
        <taxon>Sordariomycetes</taxon>
        <taxon>Hypocreomycetidae</taxon>
        <taxon>Glomerellales</taxon>
        <taxon>Plectosphaerellaceae</taxon>
        <taxon>Verticillium</taxon>
    </lineage>
</organism>
<evidence type="ECO:0000313" key="2">
    <source>
        <dbReference type="EMBL" id="CRK32926.1"/>
    </source>
</evidence>
<dbReference type="GO" id="GO:0006388">
    <property type="term" value="P:tRNA splicing, via endonucleolytic cleavage and ligation"/>
    <property type="evidence" value="ECO:0007669"/>
    <property type="project" value="InterPro"/>
</dbReference>
<dbReference type="AlphaFoldDB" id="A0A0G4MFE8"/>
<dbReference type="PANTHER" id="PTHR32004">
    <property type="entry name" value="TRNA LIGASE"/>
    <property type="match status" value="1"/>
</dbReference>
<dbReference type="GO" id="GO:0005634">
    <property type="term" value="C:nucleus"/>
    <property type="evidence" value="ECO:0007669"/>
    <property type="project" value="TreeGrafter"/>
</dbReference>
<evidence type="ECO:0000313" key="3">
    <source>
        <dbReference type="Proteomes" id="UP000045706"/>
    </source>
</evidence>